<proteinExistence type="predicted"/>
<accession>A0A481ZA52</accession>
<evidence type="ECO:0000313" key="1">
    <source>
        <dbReference type="EMBL" id="QBK92667.1"/>
    </source>
</evidence>
<organism evidence="1">
    <name type="scientific">Pithovirus LCPAC401</name>
    <dbReference type="NCBI Taxonomy" id="2506595"/>
    <lineage>
        <taxon>Viruses</taxon>
        <taxon>Pithoviruses</taxon>
    </lineage>
</organism>
<dbReference type="EMBL" id="MK500579">
    <property type="protein sequence ID" value="QBK92667.1"/>
    <property type="molecule type" value="Genomic_DNA"/>
</dbReference>
<protein>
    <submittedName>
        <fullName evidence="1">Uncharacterized protein</fullName>
    </submittedName>
</protein>
<gene>
    <name evidence="1" type="ORF">LCPAC401_03050</name>
</gene>
<sequence length="192" mass="21869">MKSPDDIGPFIDGGDDNSVENFQVWIEDSMEKFSPESKYDPTDYDNEPDFGAIFSKDKQFGDSLFKEVISQIYSEQRSWFNDGPDIRASSVVGYVLTYYMYITNLGPYFTSIGVKLPPRFPESLRLIAYRLSFLLNTVGYLDSDLGMRKKAIQQTKILFSKPGKKEVPATKQQKDTINNAILACIKIEPKEN</sequence>
<name>A0A481ZA52_9VIRU</name>
<reference evidence="1" key="1">
    <citation type="journal article" date="2019" name="MBio">
        <title>Virus Genomes from Deep Sea Sediments Expand the Ocean Megavirome and Support Independent Origins of Viral Gigantism.</title>
        <authorList>
            <person name="Backstrom D."/>
            <person name="Yutin N."/>
            <person name="Jorgensen S.L."/>
            <person name="Dharamshi J."/>
            <person name="Homa F."/>
            <person name="Zaremba-Niedwiedzka K."/>
            <person name="Spang A."/>
            <person name="Wolf Y.I."/>
            <person name="Koonin E.V."/>
            <person name="Ettema T.J."/>
        </authorList>
    </citation>
    <scope>NUCLEOTIDE SEQUENCE</scope>
</reference>